<dbReference type="Pfam" id="PF03714">
    <property type="entry name" value="PUD"/>
    <property type="match status" value="1"/>
</dbReference>
<evidence type="ECO:0000256" key="4">
    <source>
        <dbReference type="ARBA" id="ARBA00022837"/>
    </source>
</evidence>
<organism evidence="11 12">
    <name type="scientific">Bacillus wiedmannii</name>
    <dbReference type="NCBI Taxonomy" id="1890302"/>
    <lineage>
        <taxon>Bacteria</taxon>
        <taxon>Bacillati</taxon>
        <taxon>Bacillota</taxon>
        <taxon>Bacilli</taxon>
        <taxon>Bacillales</taxon>
        <taxon>Bacillaceae</taxon>
        <taxon>Bacillus</taxon>
        <taxon>Bacillus cereus group</taxon>
    </lineage>
</organism>
<dbReference type="Pfam" id="PF00128">
    <property type="entry name" value="Alpha-amylase"/>
    <property type="match status" value="1"/>
</dbReference>
<evidence type="ECO:0000256" key="2">
    <source>
        <dbReference type="ARBA" id="ARBA00022729"/>
    </source>
</evidence>
<dbReference type="Gene3D" id="3.20.20.80">
    <property type="entry name" value="Glycosidases"/>
    <property type="match status" value="1"/>
</dbReference>
<dbReference type="SUPFAM" id="SSF51445">
    <property type="entry name" value="(Trans)glycosidases"/>
    <property type="match status" value="1"/>
</dbReference>
<dbReference type="InterPro" id="IPR006047">
    <property type="entry name" value="GH13_cat_dom"/>
</dbReference>
<dbReference type="Gene3D" id="2.60.40.10">
    <property type="entry name" value="Immunoglobulins"/>
    <property type="match status" value="1"/>
</dbReference>
<evidence type="ECO:0000256" key="6">
    <source>
        <dbReference type="ARBA" id="ARBA00023965"/>
    </source>
</evidence>
<keyword evidence="3 11" id="KW-0378">Hydrolase</keyword>
<dbReference type="SUPFAM" id="SSF81296">
    <property type="entry name" value="E set domains"/>
    <property type="match status" value="1"/>
</dbReference>
<dbReference type="NCBIfam" id="TIGR02104">
    <property type="entry name" value="pulA_typeI"/>
    <property type="match status" value="1"/>
</dbReference>
<dbReference type="Proteomes" id="UP000195728">
    <property type="component" value="Unassembled WGS sequence"/>
</dbReference>
<dbReference type="InterPro" id="IPR013783">
    <property type="entry name" value="Ig-like_fold"/>
</dbReference>
<reference evidence="11 12" key="1">
    <citation type="submission" date="2016-08" db="EMBL/GenBank/DDBJ databases">
        <authorList>
            <person name="Loux V."/>
            <person name="Rue O."/>
        </authorList>
    </citation>
    <scope>NUCLEOTIDE SEQUENCE [LARGE SCALE GENOMIC DNA]</scope>
    <source>
        <strain evidence="11 12">WSBC_10311</strain>
    </source>
</reference>
<dbReference type="Pfam" id="PF21653">
    <property type="entry name" value="pulA_all-beta"/>
    <property type="match status" value="1"/>
</dbReference>
<feature type="domain" description="Glycosyl hydrolase family 13 catalytic" evidence="10">
    <location>
        <begin position="353"/>
        <end position="752"/>
    </location>
</feature>
<dbReference type="Gene3D" id="2.60.40.2320">
    <property type="match status" value="1"/>
</dbReference>
<evidence type="ECO:0000256" key="9">
    <source>
        <dbReference type="ARBA" id="ARBA00031076"/>
    </source>
</evidence>
<evidence type="ECO:0000256" key="7">
    <source>
        <dbReference type="ARBA" id="ARBA00024062"/>
    </source>
</evidence>
<evidence type="ECO:0000256" key="5">
    <source>
        <dbReference type="ARBA" id="ARBA00023295"/>
    </source>
</evidence>
<evidence type="ECO:0000313" key="11">
    <source>
        <dbReference type="EMBL" id="SCC47167.1"/>
    </source>
</evidence>
<keyword evidence="5 11" id="KW-0326">Glycosidase</keyword>
<proteinExistence type="inferred from homology"/>
<evidence type="ECO:0000256" key="3">
    <source>
        <dbReference type="ARBA" id="ARBA00022801"/>
    </source>
</evidence>
<dbReference type="FunFam" id="2.60.40.10:FF:002037">
    <property type="entry name" value="1,4-alpha-glucan branching enzyme"/>
    <property type="match status" value="1"/>
</dbReference>
<dbReference type="Gene3D" id="2.60.40.1180">
    <property type="entry name" value="Golgi alpha-mannosidase II"/>
    <property type="match status" value="1"/>
</dbReference>
<sequence length="854" mass="97729">MQMIKRLINKSVLLLTIIVMLSSVFSFQSVKAVSNSKTTEVIIHYKEQSGNTKDWNLWLWGENANGKSYEFTGEDEFGKYAKINIDDDYDRVGFIIRTNEWEKDGGDRWIENIKDGRAEVWILSGDEKVYNSKPSSDLSIQKATIDSFNEITVTTNVPFHIKERNIEIEGIKIKDISPYDINSGDITNKVKIITEQKIDLKQTYKVKIENVADTNTEIGKVIRNEEFDKLFYYSGNDLGNIYTPQHTKFRVWAPTASEAKLVTYKKWNDKIGTEINMQQGEKGTWKAELKGNQKGLYYTYKVKIGDKWTEAVDPYAHAASVNGDKGAIVDIEETNPKKWKANKKPKFKNPEDAIIYELHVRDLSIQPESGIKQKGKYLGVTEKGTRGPEGVKTGLDHMKDLGVTHVQLLPIFDYASVNEENLNEPQYNWGYDPKNFNVSEGSYSTNPYEPTVRITELKQMIQTLHDNNLRVVMDVVYNHMYNAAESNFHKLVPGYYYRYNEDGTFANGTGVGNDTASERKMIRKFMVDSVTYWAKEYNLDGFRFDLMGIHDYETMNEIRNAVNQIDPSIILHGEGWDLNTPLAAELKANQKNAEKMKGIAHFNDNIRDGLKGSVFEEKENGFVNGKDNMEDRIKKGITAGIYYDTNSSTYKDPEQVLTYVEAHDNHTLWDKLELTNPDDSEEVRKQMHKLSSSILLTSQGIPFLHAGQEFMRTKYGDHNSYKSPDSINQMDWLRRAAFNNEVEYMKGLIDLRKKYSAFRMTSAEQIKKHIAFMDTPKNVVAYSIKGNGNKNEYFMVAHNANREIVEITLPSKGPWKVLVDGKQAGSKTLYVVHDNKIKVPALSSLVLKTEKPIK</sequence>
<dbReference type="Gene3D" id="2.60.40.1110">
    <property type="match status" value="1"/>
</dbReference>
<gene>
    <name evidence="11" type="ORF">BC10311_03572</name>
</gene>
<dbReference type="EMBL" id="FMBG01000016">
    <property type="protein sequence ID" value="SCC47167.1"/>
    <property type="molecule type" value="Genomic_DNA"/>
</dbReference>
<dbReference type="CDD" id="cd11341">
    <property type="entry name" value="AmyAc_Pullulanase_LD-like"/>
    <property type="match status" value="1"/>
</dbReference>
<dbReference type="EC" id="3.2.1.41" evidence="7"/>
<comment type="similarity">
    <text evidence="1">Belongs to the glycosyl hydrolase 13 family.</text>
</comment>
<evidence type="ECO:0000313" key="12">
    <source>
        <dbReference type="Proteomes" id="UP000195728"/>
    </source>
</evidence>
<dbReference type="InterPro" id="IPR013784">
    <property type="entry name" value="Carb-bd-like_fold"/>
</dbReference>
<dbReference type="PANTHER" id="PTHR43002">
    <property type="entry name" value="GLYCOGEN DEBRANCHING ENZYME"/>
    <property type="match status" value="1"/>
</dbReference>
<dbReference type="InterPro" id="IPR013780">
    <property type="entry name" value="Glyco_hydro_b"/>
</dbReference>
<dbReference type="GO" id="GO:0005975">
    <property type="term" value="P:carbohydrate metabolic process"/>
    <property type="evidence" value="ECO:0007669"/>
    <property type="project" value="InterPro"/>
</dbReference>
<comment type="catalytic activity">
    <reaction evidence="6">
        <text>Hydrolysis of (1-&gt;6)-alpha-D-glucosidic linkages in pullulan, amylopectin and glycogen, and in the alpha- and beta-limit dextrins of amylopectin and glycogen.</text>
        <dbReference type="EC" id="3.2.1.41"/>
    </reaction>
</comment>
<evidence type="ECO:0000256" key="1">
    <source>
        <dbReference type="ARBA" id="ARBA00008061"/>
    </source>
</evidence>
<dbReference type="InterPro" id="IPR049117">
    <property type="entry name" value="pulA_all-beta"/>
</dbReference>
<dbReference type="GO" id="GO:0030246">
    <property type="term" value="F:carbohydrate binding"/>
    <property type="evidence" value="ECO:0007669"/>
    <property type="project" value="InterPro"/>
</dbReference>
<dbReference type="CDD" id="cd10315">
    <property type="entry name" value="CBM41_pullulanase"/>
    <property type="match status" value="1"/>
</dbReference>
<dbReference type="CDD" id="cd02860">
    <property type="entry name" value="E_set_Pullulanase"/>
    <property type="match status" value="1"/>
</dbReference>
<dbReference type="InterPro" id="IPR005323">
    <property type="entry name" value="CBM41_pullulanase"/>
</dbReference>
<dbReference type="GO" id="GO:0051060">
    <property type="term" value="F:pullulanase activity"/>
    <property type="evidence" value="ECO:0007669"/>
    <property type="project" value="UniProtKB-EC"/>
</dbReference>
<dbReference type="RefSeq" id="WP_088107279.1">
    <property type="nucleotide sequence ID" value="NZ_FMBG01000016.1"/>
</dbReference>
<name>A0AB37YU64_9BACI</name>
<protein>
    <recommendedName>
        <fullName evidence="7">pullulanase</fullName>
        <ecNumber evidence="7">3.2.1.41</ecNumber>
    </recommendedName>
    <alternativeName>
        <fullName evidence="8">Alpha-dextrin endo-1,6-alpha-glucosidase</fullName>
    </alternativeName>
    <alternativeName>
        <fullName evidence="9">Pullulan 6-glucanohydrolase</fullName>
    </alternativeName>
</protein>
<dbReference type="AlphaFoldDB" id="A0AB37YU64"/>
<dbReference type="Pfam" id="PF02922">
    <property type="entry name" value="CBM_48"/>
    <property type="match status" value="1"/>
</dbReference>
<dbReference type="InterPro" id="IPR004193">
    <property type="entry name" value="Glyco_hydro_13_N"/>
</dbReference>
<accession>A0AB37YU64</accession>
<comment type="caution">
    <text evidence="11">The sequence shown here is derived from an EMBL/GenBank/DDBJ whole genome shotgun (WGS) entry which is preliminary data.</text>
</comment>
<dbReference type="InterPro" id="IPR011840">
    <property type="entry name" value="PulA_typeI"/>
</dbReference>
<keyword evidence="2" id="KW-0732">Signal</keyword>
<dbReference type="SUPFAM" id="SSF49452">
    <property type="entry name" value="Starch-binding domain-like"/>
    <property type="match status" value="1"/>
</dbReference>
<keyword evidence="4" id="KW-0106">Calcium</keyword>
<evidence type="ECO:0000259" key="10">
    <source>
        <dbReference type="SMART" id="SM00642"/>
    </source>
</evidence>
<dbReference type="InterPro" id="IPR017853">
    <property type="entry name" value="GH"/>
</dbReference>
<dbReference type="InterPro" id="IPR014756">
    <property type="entry name" value="Ig_E-set"/>
</dbReference>
<evidence type="ECO:0000256" key="8">
    <source>
        <dbReference type="ARBA" id="ARBA00029618"/>
    </source>
</evidence>
<dbReference type="FunFam" id="3.20.20.80:FF:000143">
    <property type="entry name" value="Pullulanase, type I"/>
    <property type="match status" value="1"/>
</dbReference>
<dbReference type="SMART" id="SM00642">
    <property type="entry name" value="Aamy"/>
    <property type="match status" value="1"/>
</dbReference>